<dbReference type="OrthoDB" id="8404447at2"/>
<evidence type="ECO:0000313" key="1">
    <source>
        <dbReference type="EMBL" id="SKB48586.1"/>
    </source>
</evidence>
<accession>A0A1T5BMU5</accession>
<protein>
    <submittedName>
        <fullName evidence="1">Uncharacterized protein</fullName>
    </submittedName>
</protein>
<organism evidence="1 2">
    <name type="scientific">Rhizorhabdus histidinilytica</name>
    <dbReference type="NCBI Taxonomy" id="439228"/>
    <lineage>
        <taxon>Bacteria</taxon>
        <taxon>Pseudomonadati</taxon>
        <taxon>Pseudomonadota</taxon>
        <taxon>Alphaproteobacteria</taxon>
        <taxon>Sphingomonadales</taxon>
        <taxon>Sphingomonadaceae</taxon>
        <taxon>Rhizorhabdus</taxon>
    </lineage>
</organism>
<sequence length="91" mass="10088">MSKLDNPPAFPTGVDDTEGMTLRDWFAGQALASGVSAEDFQCASGETRWQAEARYCYRLADAMLAERGEADRNCASYLAFLKEREAEGRDQ</sequence>
<dbReference type="RefSeq" id="WP_079647472.1">
    <property type="nucleotide sequence ID" value="NZ_FUYM01000003.1"/>
</dbReference>
<dbReference type="AlphaFoldDB" id="A0A1T5BMU5"/>
<gene>
    <name evidence="1" type="ORF">SAMN06295920_103138</name>
</gene>
<name>A0A1T5BMU5_9SPHN</name>
<keyword evidence="2" id="KW-1185">Reference proteome</keyword>
<proteinExistence type="predicted"/>
<dbReference type="STRING" id="439228.SAMN06295920_103138"/>
<evidence type="ECO:0000313" key="2">
    <source>
        <dbReference type="Proteomes" id="UP000189818"/>
    </source>
</evidence>
<dbReference type="EMBL" id="FUYM01000003">
    <property type="protein sequence ID" value="SKB48586.1"/>
    <property type="molecule type" value="Genomic_DNA"/>
</dbReference>
<reference evidence="2" key="1">
    <citation type="submission" date="2017-02" db="EMBL/GenBank/DDBJ databases">
        <authorList>
            <person name="Varghese N."/>
            <person name="Submissions S."/>
        </authorList>
    </citation>
    <scope>NUCLEOTIDE SEQUENCE [LARGE SCALE GENOMIC DNA]</scope>
    <source>
        <strain evidence="2">UM2</strain>
    </source>
</reference>
<dbReference type="Proteomes" id="UP000189818">
    <property type="component" value="Unassembled WGS sequence"/>
</dbReference>